<name>A0A395NNB5_TRIAR</name>
<keyword evidence="10" id="KW-1185">Reference proteome</keyword>
<dbReference type="GO" id="GO:0005886">
    <property type="term" value="C:plasma membrane"/>
    <property type="evidence" value="ECO:0007669"/>
    <property type="project" value="UniProtKB-SubCell"/>
</dbReference>
<dbReference type="EMBL" id="PXOA01000285">
    <property type="protein sequence ID" value="RFU77383.1"/>
    <property type="molecule type" value="Genomic_DNA"/>
</dbReference>
<evidence type="ECO:0000256" key="5">
    <source>
        <dbReference type="ARBA" id="ARBA00022692"/>
    </source>
</evidence>
<keyword evidence="4" id="KW-0997">Cell inner membrane</keyword>
<feature type="transmembrane region" description="Helical" evidence="8">
    <location>
        <begin position="317"/>
        <end position="340"/>
    </location>
</feature>
<keyword evidence="3" id="KW-1003">Cell membrane</keyword>
<feature type="transmembrane region" description="Helical" evidence="8">
    <location>
        <begin position="127"/>
        <end position="146"/>
    </location>
</feature>
<evidence type="ECO:0000256" key="3">
    <source>
        <dbReference type="ARBA" id="ARBA00022475"/>
    </source>
</evidence>
<organism evidence="9 10">
    <name type="scientific">Trichoderma arundinaceum</name>
    <dbReference type="NCBI Taxonomy" id="490622"/>
    <lineage>
        <taxon>Eukaryota</taxon>
        <taxon>Fungi</taxon>
        <taxon>Dikarya</taxon>
        <taxon>Ascomycota</taxon>
        <taxon>Pezizomycotina</taxon>
        <taxon>Sordariomycetes</taxon>
        <taxon>Hypocreomycetidae</taxon>
        <taxon>Hypocreales</taxon>
        <taxon>Hypocreaceae</taxon>
        <taxon>Trichoderma</taxon>
    </lineage>
</organism>
<sequence length="341" mass="35158">MTTTFLSGAAFGAAMMAASFHNPAIVIAQMKWENWHMAQAFLAATASSALKSLELTFGEQRAIYAAAERLDYVKLKPRSSSPIGLFSRYDGNIIGGALLGAGMALSGSCPGTLYAQLAAGTQTGFHALKGAILGGLLWTGLLSRIVKQHKEKANASSVTVTANDQLGLSRGATLLLFEAVCLSALAATTIYTPKFPGAKVLGTLGGFLIGLSQLFSIVSRRSMIGISTAYEEIGNYFWWMIKGAEPNTKPMSYNSIVFATGVTAGAWGMLQAVPSLASAPVFEAPASLAMAGGALMAIGSRMAGGCTSGHGISGMSLLSLSSMITIACTFAAGAAVAPLVY</sequence>
<feature type="transmembrane region" description="Helical" evidence="8">
    <location>
        <begin position="167"/>
        <end position="191"/>
    </location>
</feature>
<evidence type="ECO:0000256" key="2">
    <source>
        <dbReference type="ARBA" id="ARBA00022448"/>
    </source>
</evidence>
<dbReference type="STRING" id="490622.A0A395NNB5"/>
<gene>
    <name evidence="9" type="ORF">TARUN_4858</name>
</gene>
<keyword evidence="2" id="KW-0813">Transport</keyword>
<dbReference type="InterPro" id="IPR007272">
    <property type="entry name" value="Sulf_transp_TsuA/YedE"/>
</dbReference>
<comment type="caution">
    <text evidence="9">The sequence shown here is derived from an EMBL/GenBank/DDBJ whole genome shotgun (WGS) entry which is preliminary data.</text>
</comment>
<evidence type="ECO:0000256" key="1">
    <source>
        <dbReference type="ARBA" id="ARBA00004429"/>
    </source>
</evidence>
<accession>A0A395NNB5</accession>
<dbReference type="PANTHER" id="PTHR30574:SF1">
    <property type="entry name" value="SULPHUR TRANSPORT DOMAIN-CONTAINING PROTEIN"/>
    <property type="match status" value="1"/>
</dbReference>
<keyword evidence="5 8" id="KW-0812">Transmembrane</keyword>
<evidence type="ECO:0000256" key="7">
    <source>
        <dbReference type="ARBA" id="ARBA00023136"/>
    </source>
</evidence>
<keyword evidence="6 8" id="KW-1133">Transmembrane helix</keyword>
<evidence type="ECO:0000313" key="10">
    <source>
        <dbReference type="Proteomes" id="UP000266272"/>
    </source>
</evidence>
<evidence type="ECO:0000256" key="4">
    <source>
        <dbReference type="ARBA" id="ARBA00022519"/>
    </source>
</evidence>
<feature type="transmembrane region" description="Helical" evidence="8">
    <location>
        <begin position="251"/>
        <end position="270"/>
    </location>
</feature>
<protein>
    <submittedName>
        <fullName evidence="9">Uncharacterized protein</fullName>
    </submittedName>
</protein>
<reference evidence="9 10" key="1">
    <citation type="journal article" date="2018" name="PLoS Pathog.">
        <title>Evolution of structural diversity of trichothecenes, a family of toxins produced by plant pathogenic and entomopathogenic fungi.</title>
        <authorList>
            <person name="Proctor R.H."/>
            <person name="McCormick S.P."/>
            <person name="Kim H.S."/>
            <person name="Cardoza R.E."/>
            <person name="Stanley A.M."/>
            <person name="Lindo L."/>
            <person name="Kelly A."/>
            <person name="Brown D.W."/>
            <person name="Lee T."/>
            <person name="Vaughan M.M."/>
            <person name="Alexander N.J."/>
            <person name="Busman M."/>
            <person name="Gutierrez S."/>
        </authorList>
    </citation>
    <scope>NUCLEOTIDE SEQUENCE [LARGE SCALE GENOMIC DNA]</scope>
    <source>
        <strain evidence="9 10">IBT 40837</strain>
    </source>
</reference>
<dbReference type="AlphaFoldDB" id="A0A395NNB5"/>
<feature type="transmembrane region" description="Helical" evidence="8">
    <location>
        <begin position="197"/>
        <end position="218"/>
    </location>
</feature>
<keyword evidence="7 8" id="KW-0472">Membrane</keyword>
<evidence type="ECO:0000313" key="9">
    <source>
        <dbReference type="EMBL" id="RFU77383.1"/>
    </source>
</evidence>
<proteinExistence type="predicted"/>
<dbReference type="Pfam" id="PF04143">
    <property type="entry name" value="Sulf_transp"/>
    <property type="match status" value="1"/>
</dbReference>
<evidence type="ECO:0000256" key="8">
    <source>
        <dbReference type="SAM" id="Phobius"/>
    </source>
</evidence>
<evidence type="ECO:0000256" key="6">
    <source>
        <dbReference type="ARBA" id="ARBA00022989"/>
    </source>
</evidence>
<dbReference type="OrthoDB" id="10254418at2759"/>
<dbReference type="Proteomes" id="UP000266272">
    <property type="component" value="Unassembled WGS sequence"/>
</dbReference>
<comment type="subcellular location">
    <subcellularLocation>
        <location evidence="1">Cell inner membrane</location>
        <topology evidence="1">Multi-pass membrane protein</topology>
    </subcellularLocation>
</comment>
<dbReference type="PANTHER" id="PTHR30574">
    <property type="entry name" value="INNER MEMBRANE PROTEIN YEDE"/>
    <property type="match status" value="1"/>
</dbReference>